<dbReference type="InterPro" id="IPR028098">
    <property type="entry name" value="Glyco_trans_4-like_N"/>
</dbReference>
<evidence type="ECO:0000256" key="2">
    <source>
        <dbReference type="ARBA" id="ARBA00022679"/>
    </source>
</evidence>
<keyword evidence="1" id="KW-0328">Glycosyltransferase</keyword>
<accession>A0ABR9G8T9</accession>
<dbReference type="Pfam" id="PF13692">
    <property type="entry name" value="Glyco_trans_1_4"/>
    <property type="match status" value="1"/>
</dbReference>
<dbReference type="EMBL" id="JACZZA010000004">
    <property type="protein sequence ID" value="MBE1160431.1"/>
    <property type="molecule type" value="Genomic_DNA"/>
</dbReference>
<dbReference type="CDD" id="cd03801">
    <property type="entry name" value="GT4_PimA-like"/>
    <property type="match status" value="1"/>
</dbReference>
<dbReference type="Proteomes" id="UP000651010">
    <property type="component" value="Unassembled WGS sequence"/>
</dbReference>
<evidence type="ECO:0000313" key="5">
    <source>
        <dbReference type="Proteomes" id="UP000651010"/>
    </source>
</evidence>
<sequence>MKILVVSDLPQFVTGGAEMQAMRLIEMWLEQGHEVICLGRRMGNAPVVIASRHVETHRIRTSSAFGRLGRALTYAVSLAWLLLRLRHRVDLVYTRFLGEAAAVAAVLKRLGLLNAPLVATPANTGSGGDIGLIKSIPLSRRIIRLMDAQCGAINLIASDMIEELKAEGFSGRNFTTIPNGIRVRPACERNSPTPVRCIAVGRLAPQKGYDILLEALARIKEHLVPGQFVIAGSGPERARLEQMSKDLGVSAFVVWRGELDQQTIQDELCMAQVYLLPSRYEGMSNAGLEAMERSLPVVLTECGGLDRYVTPQMGWVVRPEDPDGLASAILAALNERHEQLAARGSRCRQLIEELFNIELTSRRYTALFDELRQQGLHASEPGT</sequence>
<feature type="domain" description="Glycosyltransferase subfamily 4-like N-terminal" evidence="3">
    <location>
        <begin position="15"/>
        <end position="182"/>
    </location>
</feature>
<evidence type="ECO:0000256" key="1">
    <source>
        <dbReference type="ARBA" id="ARBA00022676"/>
    </source>
</evidence>
<dbReference type="Pfam" id="PF13439">
    <property type="entry name" value="Glyco_transf_4"/>
    <property type="match status" value="1"/>
</dbReference>
<reference evidence="4 5" key="1">
    <citation type="submission" date="2020-09" db="EMBL/GenBank/DDBJ databases">
        <title>Dyella sp. 7MK23 isolated from forest soil.</title>
        <authorList>
            <person name="Fu J."/>
        </authorList>
    </citation>
    <scope>NUCLEOTIDE SEQUENCE [LARGE SCALE GENOMIC DNA]</scope>
    <source>
        <strain evidence="4 5">7MK23</strain>
    </source>
</reference>
<evidence type="ECO:0000313" key="4">
    <source>
        <dbReference type="EMBL" id="MBE1160431.1"/>
    </source>
</evidence>
<name>A0ABR9G8T9_9GAMM</name>
<gene>
    <name evidence="4" type="ORF">IGX34_08515</name>
</gene>
<dbReference type="PANTHER" id="PTHR12526:SF510">
    <property type="entry name" value="D-INOSITOL 3-PHOSPHATE GLYCOSYLTRANSFERASE"/>
    <property type="match status" value="1"/>
</dbReference>
<proteinExistence type="predicted"/>
<comment type="caution">
    <text evidence="4">The sequence shown here is derived from an EMBL/GenBank/DDBJ whole genome shotgun (WGS) entry which is preliminary data.</text>
</comment>
<organism evidence="4 5">
    <name type="scientific">Dyella acidiphila</name>
    <dbReference type="NCBI Taxonomy" id="2775866"/>
    <lineage>
        <taxon>Bacteria</taxon>
        <taxon>Pseudomonadati</taxon>
        <taxon>Pseudomonadota</taxon>
        <taxon>Gammaproteobacteria</taxon>
        <taxon>Lysobacterales</taxon>
        <taxon>Rhodanobacteraceae</taxon>
        <taxon>Dyella</taxon>
    </lineage>
</organism>
<dbReference type="Gene3D" id="3.40.50.2000">
    <property type="entry name" value="Glycogen Phosphorylase B"/>
    <property type="match status" value="2"/>
</dbReference>
<dbReference type="PANTHER" id="PTHR12526">
    <property type="entry name" value="GLYCOSYLTRANSFERASE"/>
    <property type="match status" value="1"/>
</dbReference>
<keyword evidence="5" id="KW-1185">Reference proteome</keyword>
<evidence type="ECO:0000259" key="3">
    <source>
        <dbReference type="Pfam" id="PF13439"/>
    </source>
</evidence>
<protein>
    <submittedName>
        <fullName evidence="4">Glycosyltransferase family 4 protein</fullName>
    </submittedName>
</protein>
<dbReference type="SUPFAM" id="SSF53756">
    <property type="entry name" value="UDP-Glycosyltransferase/glycogen phosphorylase"/>
    <property type="match status" value="1"/>
</dbReference>
<keyword evidence="2" id="KW-0808">Transferase</keyword>
<dbReference type="RefSeq" id="WP_192555297.1">
    <property type="nucleotide sequence ID" value="NZ_JACZZA010000004.1"/>
</dbReference>